<evidence type="ECO:0000259" key="2">
    <source>
        <dbReference type="SMART" id="SM00849"/>
    </source>
</evidence>
<dbReference type="PANTHER" id="PTHR42773:SF1">
    <property type="entry name" value="METALLO-BETA-LACTAMASE FAMILY PROTEIN"/>
    <property type="match status" value="1"/>
</dbReference>
<evidence type="ECO:0000313" key="4">
    <source>
        <dbReference type="Proteomes" id="UP000244005"/>
    </source>
</evidence>
<name>A0A2R6XCS7_MARPO</name>
<dbReference type="EMBL" id="KZ772694">
    <property type="protein sequence ID" value="PTQ43903.1"/>
    <property type="molecule type" value="Genomic_DNA"/>
</dbReference>
<dbReference type="AlphaFoldDB" id="A0A2R6XCS7"/>
<organism evidence="3 4">
    <name type="scientific">Marchantia polymorpha</name>
    <name type="common">Common liverwort</name>
    <name type="synonym">Marchantia aquatica</name>
    <dbReference type="NCBI Taxonomy" id="3197"/>
    <lineage>
        <taxon>Eukaryota</taxon>
        <taxon>Viridiplantae</taxon>
        <taxon>Streptophyta</taxon>
        <taxon>Embryophyta</taxon>
        <taxon>Marchantiophyta</taxon>
        <taxon>Marchantiopsida</taxon>
        <taxon>Marchantiidae</taxon>
        <taxon>Marchantiales</taxon>
        <taxon>Marchantiaceae</taxon>
        <taxon>Marchantia</taxon>
    </lineage>
</organism>
<dbReference type="Pfam" id="PF13370">
    <property type="entry name" value="Fer4_13"/>
    <property type="match status" value="1"/>
</dbReference>
<evidence type="ECO:0000313" key="3">
    <source>
        <dbReference type="EMBL" id="PTQ43903.1"/>
    </source>
</evidence>
<dbReference type="Proteomes" id="UP000244005">
    <property type="component" value="Unassembled WGS sequence"/>
</dbReference>
<accession>A0A2R6XCS7</accession>
<dbReference type="CDD" id="cd07727">
    <property type="entry name" value="YmaE-like_MBL-fold"/>
    <property type="match status" value="1"/>
</dbReference>
<dbReference type="OrthoDB" id="17458at2759"/>
<gene>
    <name evidence="3" type="ORF">MARPO_0022s0011</name>
</gene>
<protein>
    <recommendedName>
        <fullName evidence="2">Metallo-beta-lactamase domain-containing protein</fullName>
    </recommendedName>
</protein>
<dbReference type="InterPro" id="IPR036866">
    <property type="entry name" value="RibonucZ/Hydroxyglut_hydro"/>
</dbReference>
<dbReference type="SMART" id="SM00849">
    <property type="entry name" value="Lactamase_B"/>
    <property type="match status" value="1"/>
</dbReference>
<dbReference type="SUPFAM" id="SSF56281">
    <property type="entry name" value="Metallo-hydrolase/oxidoreductase"/>
    <property type="match status" value="1"/>
</dbReference>
<proteinExistence type="predicted"/>
<sequence length="447" mass="50806">MAHLTLTYRTPRQERNPQRHKRMSSRLNIKPRDNSRNLRQSEQMQADRAMVVPSRARKPQTTPRGPCVLHPQATCEKAACKRHTHFRSQYCTVLETFITALHSNGLLAPPSIHEFWNSGPAQVGIGSEKANWKTVPKEVVEIRVSELERDGVRSIALARASERSSAIMAADHKASEIFSESADRSCIDCDTCRWMAPEVFSRAGGQSAVHKQPATPEGRLRALQALVSWPTGSIRTLTPSEDVPQAQKTFPLCIDEYLPYFIQRPEGNILVDSPRFNERLAKRLETMGGVKYMFLTHKDDVCDHKKWKKRFNLTRIIHKMEVQRDTEDVEVKLEGLGPWNLGSDIEVIFTPGHSPAHVVLLLKDRQALFTGDHIGASMTNEIFIDQVHNCYSIEEQAKSYELLLPKDFLWVLPGHWRRYKFQDLEDNNTSLRKAVAVARGVTNGQSN</sequence>
<feature type="domain" description="Metallo-beta-lactamase" evidence="2">
    <location>
        <begin position="256"/>
        <end position="415"/>
    </location>
</feature>
<dbReference type="Gene3D" id="3.60.15.10">
    <property type="entry name" value="Ribonuclease Z/Hydroxyacylglutathione hydrolase-like"/>
    <property type="match status" value="1"/>
</dbReference>
<evidence type="ECO:0000256" key="1">
    <source>
        <dbReference type="SAM" id="MobiDB-lite"/>
    </source>
</evidence>
<dbReference type="Pfam" id="PF00753">
    <property type="entry name" value="Lactamase_B"/>
    <property type="match status" value="1"/>
</dbReference>
<feature type="region of interest" description="Disordered" evidence="1">
    <location>
        <begin position="1"/>
        <end position="65"/>
    </location>
</feature>
<dbReference type="Gramene" id="Mp3g05170.1">
    <property type="protein sequence ID" value="Mp3g05170.1.cds"/>
    <property type="gene ID" value="Mp3g05170"/>
</dbReference>
<reference evidence="4" key="1">
    <citation type="journal article" date="2017" name="Cell">
        <title>Insights into land plant evolution garnered from the Marchantia polymorpha genome.</title>
        <authorList>
            <person name="Bowman J.L."/>
            <person name="Kohchi T."/>
            <person name="Yamato K.T."/>
            <person name="Jenkins J."/>
            <person name="Shu S."/>
            <person name="Ishizaki K."/>
            <person name="Yamaoka S."/>
            <person name="Nishihama R."/>
            <person name="Nakamura Y."/>
            <person name="Berger F."/>
            <person name="Adam C."/>
            <person name="Aki S.S."/>
            <person name="Althoff F."/>
            <person name="Araki T."/>
            <person name="Arteaga-Vazquez M.A."/>
            <person name="Balasubrmanian S."/>
            <person name="Barry K."/>
            <person name="Bauer D."/>
            <person name="Boehm C.R."/>
            <person name="Briginshaw L."/>
            <person name="Caballero-Perez J."/>
            <person name="Catarino B."/>
            <person name="Chen F."/>
            <person name="Chiyoda S."/>
            <person name="Chovatia M."/>
            <person name="Davies K.M."/>
            <person name="Delmans M."/>
            <person name="Demura T."/>
            <person name="Dierschke T."/>
            <person name="Dolan L."/>
            <person name="Dorantes-Acosta A.E."/>
            <person name="Eklund D.M."/>
            <person name="Florent S.N."/>
            <person name="Flores-Sandoval E."/>
            <person name="Fujiyama A."/>
            <person name="Fukuzawa H."/>
            <person name="Galik B."/>
            <person name="Grimanelli D."/>
            <person name="Grimwood J."/>
            <person name="Grossniklaus U."/>
            <person name="Hamada T."/>
            <person name="Haseloff J."/>
            <person name="Hetherington A.J."/>
            <person name="Higo A."/>
            <person name="Hirakawa Y."/>
            <person name="Hundley H.N."/>
            <person name="Ikeda Y."/>
            <person name="Inoue K."/>
            <person name="Inoue S.I."/>
            <person name="Ishida S."/>
            <person name="Jia Q."/>
            <person name="Kakita M."/>
            <person name="Kanazawa T."/>
            <person name="Kawai Y."/>
            <person name="Kawashima T."/>
            <person name="Kennedy M."/>
            <person name="Kinose K."/>
            <person name="Kinoshita T."/>
            <person name="Kohara Y."/>
            <person name="Koide E."/>
            <person name="Komatsu K."/>
            <person name="Kopischke S."/>
            <person name="Kubo M."/>
            <person name="Kyozuka J."/>
            <person name="Lagercrantz U."/>
            <person name="Lin S.S."/>
            <person name="Lindquist E."/>
            <person name="Lipzen A.M."/>
            <person name="Lu C.W."/>
            <person name="De Luna E."/>
            <person name="Martienssen R.A."/>
            <person name="Minamino N."/>
            <person name="Mizutani M."/>
            <person name="Mizutani M."/>
            <person name="Mochizuki N."/>
            <person name="Monte I."/>
            <person name="Mosher R."/>
            <person name="Nagasaki H."/>
            <person name="Nakagami H."/>
            <person name="Naramoto S."/>
            <person name="Nishitani K."/>
            <person name="Ohtani M."/>
            <person name="Okamoto T."/>
            <person name="Okumura M."/>
            <person name="Phillips J."/>
            <person name="Pollak B."/>
            <person name="Reinders A."/>
            <person name="Rovekamp M."/>
            <person name="Sano R."/>
            <person name="Sawa S."/>
            <person name="Schmid M.W."/>
            <person name="Shirakawa M."/>
            <person name="Solano R."/>
            <person name="Spunde A."/>
            <person name="Suetsugu N."/>
            <person name="Sugano S."/>
            <person name="Sugiyama A."/>
            <person name="Sun R."/>
            <person name="Suzuki Y."/>
            <person name="Takenaka M."/>
            <person name="Takezawa D."/>
            <person name="Tomogane H."/>
            <person name="Tsuzuki M."/>
            <person name="Ueda T."/>
            <person name="Umeda M."/>
            <person name="Ward J.M."/>
            <person name="Watanabe Y."/>
            <person name="Yazaki K."/>
            <person name="Yokoyama R."/>
            <person name="Yoshitake Y."/>
            <person name="Yotsui I."/>
            <person name="Zachgo S."/>
            <person name="Schmutz J."/>
        </authorList>
    </citation>
    <scope>NUCLEOTIDE SEQUENCE [LARGE SCALE GENOMIC DNA]</scope>
    <source>
        <strain evidence="4">Tak-1</strain>
    </source>
</reference>
<dbReference type="PANTHER" id="PTHR42773">
    <property type="entry name" value="METALLO-BETA-LACTAMASE-RELATED"/>
    <property type="match status" value="1"/>
</dbReference>
<dbReference type="InterPro" id="IPR001279">
    <property type="entry name" value="Metallo-B-lactamas"/>
</dbReference>
<keyword evidence="4" id="KW-1185">Reference proteome</keyword>